<reference evidence="1 2" key="1">
    <citation type="submission" date="2016-07" db="EMBL/GenBank/DDBJ databases">
        <title>Pervasive Adenine N6-methylation of Active Genes in Fungi.</title>
        <authorList>
            <consortium name="DOE Joint Genome Institute"/>
            <person name="Mondo S.J."/>
            <person name="Dannebaum R.O."/>
            <person name="Kuo R.C."/>
            <person name="Labutti K."/>
            <person name="Haridas S."/>
            <person name="Kuo A."/>
            <person name="Salamov A."/>
            <person name="Ahrendt S.R."/>
            <person name="Lipzen A."/>
            <person name="Sullivan W."/>
            <person name="Andreopoulos W.B."/>
            <person name="Clum A."/>
            <person name="Lindquist E."/>
            <person name="Daum C."/>
            <person name="Ramamoorthy G.K."/>
            <person name="Gryganskyi A."/>
            <person name="Culley D."/>
            <person name="Magnuson J.K."/>
            <person name="James T.Y."/>
            <person name="O'Malley M.A."/>
            <person name="Stajich J.E."/>
            <person name="Spatafora J.W."/>
            <person name="Visel A."/>
            <person name="Grigoriev I.V."/>
        </authorList>
    </citation>
    <scope>NUCLEOTIDE SEQUENCE [LARGE SCALE GENOMIC DNA]</scope>
    <source>
        <strain evidence="1 2">NRRL 3116</strain>
    </source>
</reference>
<dbReference type="EMBL" id="MCFF01000049">
    <property type="protein sequence ID" value="ORZ05717.1"/>
    <property type="molecule type" value="Genomic_DNA"/>
</dbReference>
<evidence type="ECO:0000313" key="1">
    <source>
        <dbReference type="EMBL" id="ORZ05717.1"/>
    </source>
</evidence>
<dbReference type="GeneID" id="33567410"/>
<comment type="caution">
    <text evidence="1">The sequence shown here is derived from an EMBL/GenBank/DDBJ whole genome shotgun (WGS) entry which is preliminary data.</text>
</comment>
<accession>A0A1Y2GAS7</accession>
<dbReference type="RefSeq" id="XP_021877204.1">
    <property type="nucleotide sequence ID" value="XM_022025566.1"/>
</dbReference>
<dbReference type="OrthoDB" id="2441967at2759"/>
<feature type="non-terminal residue" evidence="1">
    <location>
        <position position="270"/>
    </location>
</feature>
<dbReference type="Proteomes" id="UP000193648">
    <property type="component" value="Unassembled WGS sequence"/>
</dbReference>
<dbReference type="InParanoid" id="A0A1Y2GAS7"/>
<name>A0A1Y2GAS7_9FUNG</name>
<organism evidence="1 2">
    <name type="scientific">Lobosporangium transversale</name>
    <dbReference type="NCBI Taxonomy" id="64571"/>
    <lineage>
        <taxon>Eukaryota</taxon>
        <taxon>Fungi</taxon>
        <taxon>Fungi incertae sedis</taxon>
        <taxon>Mucoromycota</taxon>
        <taxon>Mortierellomycotina</taxon>
        <taxon>Mortierellomycetes</taxon>
        <taxon>Mortierellales</taxon>
        <taxon>Mortierellaceae</taxon>
        <taxon>Lobosporangium</taxon>
    </lineage>
</organism>
<evidence type="ECO:0000313" key="2">
    <source>
        <dbReference type="Proteomes" id="UP000193648"/>
    </source>
</evidence>
<dbReference type="AlphaFoldDB" id="A0A1Y2GAS7"/>
<proteinExistence type="predicted"/>
<gene>
    <name evidence="1" type="ORF">BCR41DRAFT_361603</name>
</gene>
<protein>
    <submittedName>
        <fullName evidence="1">Uncharacterized protein</fullName>
    </submittedName>
</protein>
<sequence length="270" mass="31008">MHNSPQIVQYRYKYLTERLSNLKVVEGKVVPIRPEVFLDESYCHINHSSANRWVERGGDPVQEPSRQPLLVMFAAFVVYYDEDKGETVGKFVNDSVHIWPAHGKAPLQVRTAQQNQSRDDMRDNRNIFADHDYHGYFNLCFGIHQDHPKVDRRLRKIFANLSGNNTLWKESPKTEQSLFDCIVNPILRAVFGDVHPESSSQAGMKMPVPSYYTQTLFPDEQWSVKGLVTMVSEGKRDNSSLALLKSDRRKLFHLQKLALDLLLVNGVAKP</sequence>
<keyword evidence="2" id="KW-1185">Reference proteome</keyword>